<evidence type="ECO:0000313" key="2">
    <source>
        <dbReference type="EMBL" id="KAF2267759.1"/>
    </source>
</evidence>
<accession>A0A9P4KEK3</accession>
<dbReference type="AlphaFoldDB" id="A0A9P4KEK3"/>
<dbReference type="Proteomes" id="UP000800093">
    <property type="component" value="Unassembled WGS sequence"/>
</dbReference>
<feature type="region of interest" description="Disordered" evidence="1">
    <location>
        <begin position="51"/>
        <end position="77"/>
    </location>
</feature>
<proteinExistence type="predicted"/>
<evidence type="ECO:0000256" key="1">
    <source>
        <dbReference type="SAM" id="MobiDB-lite"/>
    </source>
</evidence>
<keyword evidence="3" id="KW-1185">Reference proteome</keyword>
<protein>
    <submittedName>
        <fullName evidence="2">Uncharacterized protein</fullName>
    </submittedName>
</protein>
<reference evidence="3" key="1">
    <citation type="journal article" date="2020" name="Stud. Mycol.">
        <title>101 Dothideomycetes genomes: A test case for predicting lifestyles and emergence of pathogens.</title>
        <authorList>
            <person name="Haridas S."/>
            <person name="Albert R."/>
            <person name="Binder M."/>
            <person name="Bloem J."/>
            <person name="LaButti K."/>
            <person name="Salamov A."/>
            <person name="Andreopoulos B."/>
            <person name="Baker S."/>
            <person name="Barry K."/>
            <person name="Bills G."/>
            <person name="Bluhm B."/>
            <person name="Cannon C."/>
            <person name="Castanera R."/>
            <person name="Culley D."/>
            <person name="Daum C."/>
            <person name="Ezra D."/>
            <person name="Gonzalez J."/>
            <person name="Henrissat B."/>
            <person name="Kuo A."/>
            <person name="Liang C."/>
            <person name="Lipzen A."/>
            <person name="Lutzoni F."/>
            <person name="Magnuson J."/>
            <person name="Mondo S."/>
            <person name="Nolan M."/>
            <person name="Ohm R."/>
            <person name="Pangilinan J."/>
            <person name="Park H.-J."/>
            <person name="Ramirez L."/>
            <person name="Alfaro M."/>
            <person name="Sun H."/>
            <person name="Tritt A."/>
            <person name="Yoshinaga Y."/>
            <person name="Zwiers L.-H."/>
            <person name="Turgeon B."/>
            <person name="Goodwin S."/>
            <person name="Spatafora J."/>
            <person name="Crous P."/>
            <person name="Grigoriev I."/>
        </authorList>
    </citation>
    <scope>NUCLEOTIDE SEQUENCE [LARGE SCALE GENOMIC DNA]</scope>
    <source>
        <strain evidence="3">CBS 304.66</strain>
    </source>
</reference>
<sequence>MTSLQAVASVLQLFTIPQPRPRPRPVAEVQPRNQRIWAGWGLQALCTSISRSKGRRRDEQLVQDPAVSKSLTSPKAGSLPHACRYIVQSHRPLPLSLEMGFVVKAQIPGRSTRSHTLPIADRVSGFFFLLGCVDKPVHRLLTNANLTASG</sequence>
<name>A0A9P4KEK3_9PLEO</name>
<dbReference type="EMBL" id="ML986589">
    <property type="protein sequence ID" value="KAF2267759.1"/>
    <property type="molecule type" value="Genomic_DNA"/>
</dbReference>
<organism evidence="2 3">
    <name type="scientific">Lojkania enalia</name>
    <dbReference type="NCBI Taxonomy" id="147567"/>
    <lineage>
        <taxon>Eukaryota</taxon>
        <taxon>Fungi</taxon>
        <taxon>Dikarya</taxon>
        <taxon>Ascomycota</taxon>
        <taxon>Pezizomycotina</taxon>
        <taxon>Dothideomycetes</taxon>
        <taxon>Pleosporomycetidae</taxon>
        <taxon>Pleosporales</taxon>
        <taxon>Pleosporales incertae sedis</taxon>
        <taxon>Lojkania</taxon>
    </lineage>
</organism>
<comment type="caution">
    <text evidence="2">The sequence shown here is derived from an EMBL/GenBank/DDBJ whole genome shotgun (WGS) entry which is preliminary data.</text>
</comment>
<gene>
    <name evidence="2" type="ORF">CC78DRAFT_47155</name>
</gene>
<evidence type="ECO:0000313" key="3">
    <source>
        <dbReference type="Proteomes" id="UP000800093"/>
    </source>
</evidence>